<gene>
    <name evidence="2" type="ORF">GCM10011401_18590</name>
</gene>
<organism evidence="2 3">
    <name type="scientific">Nesterenkonia cremea</name>
    <dbReference type="NCBI Taxonomy" id="1882340"/>
    <lineage>
        <taxon>Bacteria</taxon>
        <taxon>Bacillati</taxon>
        <taxon>Actinomycetota</taxon>
        <taxon>Actinomycetes</taxon>
        <taxon>Micrococcales</taxon>
        <taxon>Micrococcaceae</taxon>
        <taxon>Nesterenkonia</taxon>
    </lineage>
</organism>
<accession>A0A917AS73</accession>
<evidence type="ECO:0000313" key="2">
    <source>
        <dbReference type="EMBL" id="GGE71836.1"/>
    </source>
</evidence>
<keyword evidence="1" id="KW-0812">Transmembrane</keyword>
<comment type="caution">
    <text evidence="2">The sequence shown here is derived from an EMBL/GenBank/DDBJ whole genome shotgun (WGS) entry which is preliminary data.</text>
</comment>
<feature type="transmembrane region" description="Helical" evidence="1">
    <location>
        <begin position="12"/>
        <end position="32"/>
    </location>
</feature>
<reference evidence="2" key="1">
    <citation type="journal article" date="2014" name="Int. J. Syst. Evol. Microbiol.">
        <title>Complete genome sequence of Corynebacterium casei LMG S-19264T (=DSM 44701T), isolated from a smear-ripened cheese.</title>
        <authorList>
            <consortium name="US DOE Joint Genome Institute (JGI-PGF)"/>
            <person name="Walter F."/>
            <person name="Albersmeier A."/>
            <person name="Kalinowski J."/>
            <person name="Ruckert C."/>
        </authorList>
    </citation>
    <scope>NUCLEOTIDE SEQUENCE</scope>
    <source>
        <strain evidence="2">CGMCC 1.15388</strain>
    </source>
</reference>
<dbReference type="Proteomes" id="UP000633136">
    <property type="component" value="Unassembled WGS sequence"/>
</dbReference>
<evidence type="ECO:0000256" key="1">
    <source>
        <dbReference type="SAM" id="Phobius"/>
    </source>
</evidence>
<dbReference type="AlphaFoldDB" id="A0A917AS73"/>
<keyword evidence="3" id="KW-1185">Reference proteome</keyword>
<keyword evidence="1" id="KW-0472">Membrane</keyword>
<dbReference type="EMBL" id="BMIS01000007">
    <property type="protein sequence ID" value="GGE71836.1"/>
    <property type="molecule type" value="Genomic_DNA"/>
</dbReference>
<keyword evidence="1" id="KW-1133">Transmembrane helix</keyword>
<name>A0A917AS73_9MICC</name>
<proteinExistence type="predicted"/>
<sequence length="152" mass="17547">MRSDLSIPERSFYTFMPYFLPFGVLMTLLTVYDFAFPRVLKITLDGVRSRFWKLSWSEITDIRVIGQAGRSKSQGQPMVVLDVIPQAHSREKWKNMRDSLRVWALYIPIIPAPKYEIRLQTTLRVGGEDLAAYLRDCRVRATQGLPLIPPMG</sequence>
<reference evidence="2" key="2">
    <citation type="submission" date="2020-09" db="EMBL/GenBank/DDBJ databases">
        <authorList>
            <person name="Sun Q."/>
            <person name="Zhou Y."/>
        </authorList>
    </citation>
    <scope>NUCLEOTIDE SEQUENCE</scope>
    <source>
        <strain evidence="2">CGMCC 1.15388</strain>
    </source>
</reference>
<evidence type="ECO:0000313" key="3">
    <source>
        <dbReference type="Proteomes" id="UP000633136"/>
    </source>
</evidence>
<protein>
    <submittedName>
        <fullName evidence="2">Uncharacterized protein</fullName>
    </submittedName>
</protein>